<evidence type="ECO:0000256" key="3">
    <source>
        <dbReference type="ARBA" id="ARBA00023172"/>
    </source>
</evidence>
<dbReference type="PROSITE" id="PS51736">
    <property type="entry name" value="RECOMBINASES_3"/>
    <property type="match status" value="1"/>
</dbReference>
<feature type="active site" description="O-(5'-phospho-DNA)-serine intermediate" evidence="4 5">
    <location>
        <position position="10"/>
    </location>
</feature>
<evidence type="ECO:0000256" key="4">
    <source>
        <dbReference type="PIRSR" id="PIRSR606118-50"/>
    </source>
</evidence>
<evidence type="ECO:0000313" key="8">
    <source>
        <dbReference type="Proteomes" id="UP000274212"/>
    </source>
</evidence>
<dbReference type="Proteomes" id="UP000274212">
    <property type="component" value="Unassembled WGS sequence"/>
</dbReference>
<dbReference type="InterPro" id="IPR006119">
    <property type="entry name" value="Resolv_N"/>
</dbReference>
<keyword evidence="3" id="KW-0233">DNA recombination</keyword>
<dbReference type="PROSITE" id="PS00398">
    <property type="entry name" value="RECOMBINASES_2"/>
    <property type="match status" value="1"/>
</dbReference>
<dbReference type="CDD" id="cd03768">
    <property type="entry name" value="SR_ResInv"/>
    <property type="match status" value="1"/>
</dbReference>
<dbReference type="InterPro" id="IPR050639">
    <property type="entry name" value="SSR_resolvase"/>
</dbReference>
<reference evidence="7 8" key="1">
    <citation type="submission" date="2018-08" db="EMBL/GenBank/DDBJ databases">
        <title>Recombination of ecologically and evolutionarily significant loci maintains genetic cohesion in the Pseudomonas syringae species complex.</title>
        <authorList>
            <person name="Dillon M."/>
            <person name="Thakur S."/>
            <person name="Almeida R.N.D."/>
            <person name="Weir B.S."/>
            <person name="Guttman D.S."/>
        </authorList>
    </citation>
    <scope>NUCLEOTIDE SEQUENCE [LARGE SCALE GENOMIC DNA]</scope>
    <source>
        <strain evidence="7 8">ICMP 9829</strain>
    </source>
</reference>
<dbReference type="GO" id="GO:0000150">
    <property type="term" value="F:DNA strand exchange activity"/>
    <property type="evidence" value="ECO:0007669"/>
    <property type="project" value="InterPro"/>
</dbReference>
<dbReference type="InterPro" id="IPR036162">
    <property type="entry name" value="Resolvase-like_N_sf"/>
</dbReference>
<dbReference type="GO" id="GO:0015074">
    <property type="term" value="P:DNA integration"/>
    <property type="evidence" value="ECO:0007669"/>
    <property type="project" value="UniProtKB-KW"/>
</dbReference>
<feature type="domain" description="Resolvase/invertase-type recombinase catalytic" evidence="6">
    <location>
        <begin position="2"/>
        <end position="139"/>
    </location>
</feature>
<organism evidence="7 8">
    <name type="scientific">Pseudomonas syringae pv. coriandricola</name>
    <dbReference type="NCBI Taxonomy" id="264453"/>
    <lineage>
        <taxon>Bacteria</taxon>
        <taxon>Pseudomonadati</taxon>
        <taxon>Pseudomonadota</taxon>
        <taxon>Gammaproteobacteria</taxon>
        <taxon>Pseudomonadales</taxon>
        <taxon>Pseudomonadaceae</taxon>
        <taxon>Pseudomonas</taxon>
    </lineage>
</organism>
<comment type="caution">
    <text evidence="7">The sequence shown here is derived from an EMBL/GenBank/DDBJ whole genome shotgun (WGS) entry which is preliminary data.</text>
</comment>
<evidence type="ECO:0000256" key="1">
    <source>
        <dbReference type="ARBA" id="ARBA00022908"/>
    </source>
</evidence>
<gene>
    <name evidence="7" type="ORF">ALP36_04521</name>
</gene>
<dbReference type="InterPro" id="IPR006118">
    <property type="entry name" value="Recombinase_CS"/>
</dbReference>
<keyword evidence="1" id="KW-0229">DNA integration</keyword>
<keyword evidence="2" id="KW-0238">DNA-binding</keyword>
<dbReference type="SMART" id="SM00857">
    <property type="entry name" value="Resolvase"/>
    <property type="match status" value="1"/>
</dbReference>
<dbReference type="Gene3D" id="3.40.50.1390">
    <property type="entry name" value="Resolvase, N-terminal catalytic domain"/>
    <property type="match status" value="1"/>
</dbReference>
<evidence type="ECO:0000313" key="7">
    <source>
        <dbReference type="EMBL" id="RMU04688.1"/>
    </source>
</evidence>
<dbReference type="AlphaFoldDB" id="A0A3M5R775"/>
<name>A0A3M5R775_9PSED</name>
<dbReference type="PANTHER" id="PTHR30461:SF2">
    <property type="entry name" value="SERINE RECOMBINASE PINE-RELATED"/>
    <property type="match status" value="1"/>
</dbReference>
<evidence type="ECO:0000259" key="6">
    <source>
        <dbReference type="PROSITE" id="PS51736"/>
    </source>
</evidence>
<dbReference type="EMBL" id="RBTT01000322">
    <property type="protein sequence ID" value="RMU04688.1"/>
    <property type="molecule type" value="Genomic_DNA"/>
</dbReference>
<dbReference type="RefSeq" id="WP_122286294.1">
    <property type="nucleotide sequence ID" value="NZ_RBRV01000276.1"/>
</dbReference>
<dbReference type="PANTHER" id="PTHR30461">
    <property type="entry name" value="DNA-INVERTASE FROM LAMBDOID PROPHAGE"/>
    <property type="match status" value="1"/>
</dbReference>
<dbReference type="Pfam" id="PF00239">
    <property type="entry name" value="Resolvase"/>
    <property type="match status" value="1"/>
</dbReference>
<accession>A0A3M5R775</accession>
<sequence>MAVIGYIRVSTGDQSVEAQRHSIEQVHKVEEWFADEGVSGVVRAADRPGFAKLLGYVRKGDTLIVGAVDRLGRDTLDVLATVEALQTKCVAIISLREGFDLSTPIGKAMLTMLAAVAELERSNIRARQMAGIQRAKAEGKALGREKTIDDVEVATWRKDNGASIAITAAQFGISAASVKRACRPKIWLKTSP</sequence>
<dbReference type="PROSITE" id="PS00397">
    <property type="entry name" value="RECOMBINASES_1"/>
    <property type="match status" value="1"/>
</dbReference>
<dbReference type="SUPFAM" id="SSF53041">
    <property type="entry name" value="Resolvase-like"/>
    <property type="match status" value="1"/>
</dbReference>
<dbReference type="GO" id="GO:0003677">
    <property type="term" value="F:DNA binding"/>
    <property type="evidence" value="ECO:0007669"/>
    <property type="project" value="UniProtKB-KW"/>
</dbReference>
<proteinExistence type="predicted"/>
<evidence type="ECO:0000256" key="5">
    <source>
        <dbReference type="PROSITE-ProRule" id="PRU10137"/>
    </source>
</evidence>
<evidence type="ECO:0000256" key="2">
    <source>
        <dbReference type="ARBA" id="ARBA00023125"/>
    </source>
</evidence>
<protein>
    <recommendedName>
        <fullName evidence="6">Resolvase/invertase-type recombinase catalytic domain-containing protein</fullName>
    </recommendedName>
</protein>